<reference evidence="1 2" key="1">
    <citation type="submission" date="2023-11" db="EMBL/GenBank/DDBJ databases">
        <title>Coraliomargarita sp. nov., isolated from marine algae.</title>
        <authorList>
            <person name="Lee J.K."/>
            <person name="Baek J.H."/>
            <person name="Kim J.M."/>
            <person name="Choi D.G."/>
            <person name="Jeon C.O."/>
        </authorList>
    </citation>
    <scope>NUCLEOTIDE SEQUENCE [LARGE SCALE GENOMIC DNA]</scope>
    <source>
        <strain evidence="1 2">J2-16</strain>
    </source>
</reference>
<protein>
    <recommendedName>
        <fullName evidence="3">Terminase small subunit</fullName>
    </recommendedName>
</protein>
<evidence type="ECO:0008006" key="3">
    <source>
        <dbReference type="Google" id="ProtNLM"/>
    </source>
</evidence>
<dbReference type="Proteomes" id="UP001324993">
    <property type="component" value="Chromosome"/>
</dbReference>
<evidence type="ECO:0000313" key="1">
    <source>
        <dbReference type="EMBL" id="WPJ95247.1"/>
    </source>
</evidence>
<evidence type="ECO:0000313" key="2">
    <source>
        <dbReference type="Proteomes" id="UP001324993"/>
    </source>
</evidence>
<dbReference type="RefSeq" id="WP_319832140.1">
    <property type="nucleotide sequence ID" value="NZ_CP138858.1"/>
</dbReference>
<dbReference type="EMBL" id="CP138858">
    <property type="protein sequence ID" value="WPJ95247.1"/>
    <property type="molecule type" value="Genomic_DNA"/>
</dbReference>
<sequence length="170" mass="19358">MPQPSSLTSQVSKTSVLATKRKFSAALFERVVGNLIRGDDTHPAIEKEGIGKSQFYLELTRRPELANRFKEAQIQRDQVRNAKRIESAEAELHRRGVDGWEEPVFDIKGNHCGDKRRYSDACLIFMLKSLKPDVYADKPQALVQTNVNIHTKDEKEILADWRQRLGAAPE</sequence>
<proteinExistence type="predicted"/>
<gene>
    <name evidence="1" type="ORF">SH580_17635</name>
</gene>
<keyword evidence="2" id="KW-1185">Reference proteome</keyword>
<name>A0ABZ0RIA2_9BACT</name>
<organism evidence="1 2">
    <name type="scientific">Coraliomargarita algicola</name>
    <dbReference type="NCBI Taxonomy" id="3092156"/>
    <lineage>
        <taxon>Bacteria</taxon>
        <taxon>Pseudomonadati</taxon>
        <taxon>Verrucomicrobiota</taxon>
        <taxon>Opitutia</taxon>
        <taxon>Puniceicoccales</taxon>
        <taxon>Coraliomargaritaceae</taxon>
        <taxon>Coraliomargarita</taxon>
    </lineage>
</organism>
<accession>A0ABZ0RIA2</accession>